<dbReference type="OrthoDB" id="9802051at2"/>
<dbReference type="Proteomes" id="UP000320085">
    <property type="component" value="Unassembled WGS sequence"/>
</dbReference>
<protein>
    <submittedName>
        <fullName evidence="6">ParB family chromosome partitioning protein</fullName>
    </submittedName>
</protein>
<dbReference type="EMBL" id="VFQF01000003">
    <property type="protein sequence ID" value="TQN44468.1"/>
    <property type="molecule type" value="Genomic_DNA"/>
</dbReference>
<reference evidence="6 7" key="1">
    <citation type="submission" date="2019-06" db="EMBL/GenBank/DDBJ databases">
        <title>Sequencing the genomes of 1000 actinobacteria strains.</title>
        <authorList>
            <person name="Klenk H.-P."/>
        </authorList>
    </citation>
    <scope>NUCLEOTIDE SEQUENCE [LARGE SCALE GENOMIC DNA]</scope>
    <source>
        <strain evidence="6 7">DSM 21776</strain>
    </source>
</reference>
<dbReference type="InterPro" id="IPR050336">
    <property type="entry name" value="Chromosome_partition/occlusion"/>
</dbReference>
<dbReference type="GO" id="GO:0045881">
    <property type="term" value="P:positive regulation of sporulation resulting in formation of a cellular spore"/>
    <property type="evidence" value="ECO:0007669"/>
    <property type="project" value="TreeGrafter"/>
</dbReference>
<dbReference type="GO" id="GO:0007059">
    <property type="term" value="P:chromosome segregation"/>
    <property type="evidence" value="ECO:0007669"/>
    <property type="project" value="UniProtKB-KW"/>
</dbReference>
<dbReference type="RefSeq" id="WP_141823821.1">
    <property type="nucleotide sequence ID" value="NZ_BAAAQC010000010.1"/>
</dbReference>
<dbReference type="PANTHER" id="PTHR33375:SF1">
    <property type="entry name" value="CHROMOSOME-PARTITIONING PROTEIN PARB-RELATED"/>
    <property type="match status" value="1"/>
</dbReference>
<dbReference type="GO" id="GO:0005694">
    <property type="term" value="C:chromosome"/>
    <property type="evidence" value="ECO:0007669"/>
    <property type="project" value="TreeGrafter"/>
</dbReference>
<dbReference type="Pfam" id="PF17762">
    <property type="entry name" value="HTH_ParB"/>
    <property type="match status" value="1"/>
</dbReference>
<evidence type="ECO:0000256" key="2">
    <source>
        <dbReference type="ARBA" id="ARBA00022829"/>
    </source>
</evidence>
<dbReference type="AlphaFoldDB" id="A0A543PK61"/>
<dbReference type="SUPFAM" id="SSF110849">
    <property type="entry name" value="ParB/Sulfiredoxin"/>
    <property type="match status" value="1"/>
</dbReference>
<evidence type="ECO:0000256" key="3">
    <source>
        <dbReference type="ARBA" id="ARBA00023125"/>
    </source>
</evidence>
<evidence type="ECO:0000313" key="7">
    <source>
        <dbReference type="Proteomes" id="UP000320085"/>
    </source>
</evidence>
<dbReference type="Pfam" id="PF02195">
    <property type="entry name" value="ParB_N"/>
    <property type="match status" value="1"/>
</dbReference>
<evidence type="ECO:0000259" key="5">
    <source>
        <dbReference type="SMART" id="SM00470"/>
    </source>
</evidence>
<dbReference type="PANTHER" id="PTHR33375">
    <property type="entry name" value="CHROMOSOME-PARTITIONING PROTEIN PARB-RELATED"/>
    <property type="match status" value="1"/>
</dbReference>
<dbReference type="Pfam" id="PF23552">
    <property type="entry name" value="ParB_C"/>
    <property type="match status" value="1"/>
</dbReference>
<dbReference type="FunFam" id="1.10.10.2830:FF:000001">
    <property type="entry name" value="Chromosome partitioning protein ParB"/>
    <property type="match status" value="1"/>
</dbReference>
<feature type="region of interest" description="Disordered" evidence="4">
    <location>
        <begin position="327"/>
        <end position="351"/>
    </location>
</feature>
<dbReference type="InterPro" id="IPR036086">
    <property type="entry name" value="ParB/Sulfiredoxin_sf"/>
</dbReference>
<comment type="caution">
    <text evidence="6">The sequence shown here is derived from an EMBL/GenBank/DDBJ whole genome shotgun (WGS) entry which is preliminary data.</text>
</comment>
<dbReference type="SMART" id="SM00470">
    <property type="entry name" value="ParB"/>
    <property type="match status" value="1"/>
</dbReference>
<evidence type="ECO:0000313" key="6">
    <source>
        <dbReference type="EMBL" id="TQN44468.1"/>
    </source>
</evidence>
<accession>A0A543PK61</accession>
<sequence>MAEKRRALGRGLGALIPSAPSGGANRPVDVFFTEQKRPEAGQAGGTTTLTEEPPGPVHEAGEHGDIAGGDGQGQSDGSARSSVGTPADGSPGAPVSPNAGETDTQVDVTPDVDAGPVLAPVPGAEFAELPVDSIRPNPKQPRTVFDEDQLAELVHSIREIGVLQPVVVRRIAEGELEAAEGRRFELIMGERRLRATREAGLAVIPAIIKDTHDDDLLRDALLENLHRSQLNPLEEAAAYQQLLDDFGCSHEELATRIGRSRPQISNTLRLLKLPPLVQRRVAAGVLSAGHARALLGLSDGAAMERMAQRIVAEGLSVRTVEELVSLGDDTTPAKPRRPRAGSRHPQLDDFTSNLSDHLETRVNIALGQRKGKITVEFASIEDLRRIMGLMGIEEQR</sequence>
<organism evidence="6 7">
    <name type="scientific">Humibacillus xanthopallidus</name>
    <dbReference type="NCBI Taxonomy" id="412689"/>
    <lineage>
        <taxon>Bacteria</taxon>
        <taxon>Bacillati</taxon>
        <taxon>Actinomycetota</taxon>
        <taxon>Actinomycetes</taxon>
        <taxon>Micrococcales</taxon>
        <taxon>Intrasporangiaceae</taxon>
        <taxon>Humibacillus</taxon>
    </lineage>
</organism>
<dbReference type="InterPro" id="IPR004437">
    <property type="entry name" value="ParB/RepB/Spo0J"/>
</dbReference>
<dbReference type="GO" id="GO:0003677">
    <property type="term" value="F:DNA binding"/>
    <property type="evidence" value="ECO:0007669"/>
    <property type="project" value="UniProtKB-KW"/>
</dbReference>
<comment type="similarity">
    <text evidence="1">Belongs to the ParB family.</text>
</comment>
<proteinExistence type="inferred from homology"/>
<dbReference type="Gene3D" id="1.10.10.2830">
    <property type="match status" value="1"/>
</dbReference>
<dbReference type="InterPro" id="IPR041468">
    <property type="entry name" value="HTH_ParB/Spo0J"/>
</dbReference>
<dbReference type="InterPro" id="IPR057240">
    <property type="entry name" value="ParB_dimer_C"/>
</dbReference>
<dbReference type="InterPro" id="IPR003115">
    <property type="entry name" value="ParB_N"/>
</dbReference>
<dbReference type="NCBIfam" id="TIGR00180">
    <property type="entry name" value="parB_part"/>
    <property type="match status" value="1"/>
</dbReference>
<name>A0A543PK61_9MICO</name>
<feature type="domain" description="ParB-like N-terminal" evidence="5">
    <location>
        <begin position="127"/>
        <end position="225"/>
    </location>
</feature>
<keyword evidence="3" id="KW-0238">DNA-binding</keyword>
<feature type="region of interest" description="Disordered" evidence="4">
    <location>
        <begin position="1"/>
        <end position="119"/>
    </location>
</feature>
<evidence type="ECO:0000256" key="4">
    <source>
        <dbReference type="SAM" id="MobiDB-lite"/>
    </source>
</evidence>
<dbReference type="Gene3D" id="3.90.1530.30">
    <property type="match status" value="1"/>
</dbReference>
<dbReference type="SUPFAM" id="SSF109709">
    <property type="entry name" value="KorB DNA-binding domain-like"/>
    <property type="match status" value="1"/>
</dbReference>
<gene>
    <name evidence="6" type="ORF">FHX52_3681</name>
</gene>
<dbReference type="CDD" id="cd16393">
    <property type="entry name" value="SPO0J_N"/>
    <property type="match status" value="1"/>
</dbReference>
<feature type="compositionally biased region" description="Low complexity" evidence="4">
    <location>
        <begin position="102"/>
        <end position="113"/>
    </location>
</feature>
<keyword evidence="2" id="KW-0159">Chromosome partition</keyword>
<dbReference type="FunFam" id="3.90.1530.30:FF:000001">
    <property type="entry name" value="Chromosome partitioning protein ParB"/>
    <property type="match status" value="1"/>
</dbReference>
<evidence type="ECO:0000256" key="1">
    <source>
        <dbReference type="ARBA" id="ARBA00006295"/>
    </source>
</evidence>